<keyword evidence="4" id="KW-1185">Reference proteome</keyword>
<dbReference type="EMBL" id="JAFREP010000050">
    <property type="protein sequence ID" value="MBO1323105.1"/>
    <property type="molecule type" value="Genomic_DNA"/>
</dbReference>
<evidence type="ECO:0000313" key="3">
    <source>
        <dbReference type="EMBL" id="MBO1323105.1"/>
    </source>
</evidence>
<evidence type="ECO:0000256" key="1">
    <source>
        <dbReference type="ARBA" id="ARBA00006817"/>
    </source>
</evidence>
<evidence type="ECO:0000313" key="4">
    <source>
        <dbReference type="Proteomes" id="UP000664417"/>
    </source>
</evidence>
<protein>
    <submittedName>
        <fullName evidence="3">SRPBCC domain-containing protein</fullName>
    </submittedName>
</protein>
<name>A0A8J7QQQ2_9BACT</name>
<dbReference type="InterPro" id="IPR013538">
    <property type="entry name" value="ASHA1/2-like_C"/>
</dbReference>
<dbReference type="InterPro" id="IPR023393">
    <property type="entry name" value="START-like_dom_sf"/>
</dbReference>
<dbReference type="CDD" id="cd07814">
    <property type="entry name" value="SRPBCC_CalC_Aha1-like"/>
    <property type="match status" value="1"/>
</dbReference>
<dbReference type="SUPFAM" id="SSF55961">
    <property type="entry name" value="Bet v1-like"/>
    <property type="match status" value="1"/>
</dbReference>
<comment type="caution">
    <text evidence="3">The sequence shown here is derived from an EMBL/GenBank/DDBJ whole genome shotgun (WGS) entry which is preliminary data.</text>
</comment>
<reference evidence="3" key="1">
    <citation type="submission" date="2021-03" db="EMBL/GenBank/DDBJ databases">
        <authorList>
            <person name="Wang G."/>
        </authorList>
    </citation>
    <scope>NUCLEOTIDE SEQUENCE</scope>
    <source>
        <strain evidence="3">KCTC 12899</strain>
    </source>
</reference>
<gene>
    <name evidence="3" type="ORF">J3U88_31870</name>
</gene>
<organism evidence="3 4">
    <name type="scientific">Acanthopleuribacter pedis</name>
    <dbReference type="NCBI Taxonomy" id="442870"/>
    <lineage>
        <taxon>Bacteria</taxon>
        <taxon>Pseudomonadati</taxon>
        <taxon>Acidobacteriota</taxon>
        <taxon>Holophagae</taxon>
        <taxon>Acanthopleuribacterales</taxon>
        <taxon>Acanthopleuribacteraceae</taxon>
        <taxon>Acanthopleuribacter</taxon>
    </lineage>
</organism>
<dbReference type="RefSeq" id="WP_207863077.1">
    <property type="nucleotide sequence ID" value="NZ_JAFREP010000050.1"/>
</dbReference>
<feature type="domain" description="Activator of Hsp90 ATPase homologue 1/2-like C-terminal" evidence="2">
    <location>
        <begin position="14"/>
        <end position="160"/>
    </location>
</feature>
<dbReference type="Pfam" id="PF08327">
    <property type="entry name" value="AHSA1"/>
    <property type="match status" value="1"/>
</dbReference>
<accession>A0A8J7QQQ2</accession>
<dbReference type="Gene3D" id="3.30.530.20">
    <property type="match status" value="1"/>
</dbReference>
<dbReference type="Proteomes" id="UP000664417">
    <property type="component" value="Unassembled WGS sequence"/>
</dbReference>
<proteinExistence type="inferred from homology"/>
<evidence type="ECO:0000259" key="2">
    <source>
        <dbReference type="Pfam" id="PF08327"/>
    </source>
</evidence>
<sequence length="168" mass="18908">MTQLPTYTLERFFNAPPSLVWRTWTEPELLATWYGPGVETIVHRLDVKPGGLWLNEMRWGENGFFQRMEFTEVDAPNRLVCLMAHADAEWNVVGNPRQADWPRVLLTEVDFVEEGAGTRMTLTWTPHEASEAERSCFAAAVAGLDQGWGAGMDLLEALLKELAAEVST</sequence>
<comment type="similarity">
    <text evidence="1">Belongs to the AHA1 family.</text>
</comment>
<dbReference type="AlphaFoldDB" id="A0A8J7QQQ2"/>